<dbReference type="InterPro" id="IPR036890">
    <property type="entry name" value="HATPase_C_sf"/>
</dbReference>
<dbReference type="AlphaFoldDB" id="A0A7C9N6I1"/>
<dbReference type="Proteomes" id="UP000479526">
    <property type="component" value="Unassembled WGS sequence"/>
</dbReference>
<comment type="catalytic activity">
    <reaction evidence="1">
        <text>ATP + protein L-histidine = ADP + protein N-phospho-L-histidine.</text>
        <dbReference type="EC" id="2.7.13.3"/>
    </reaction>
</comment>
<feature type="transmembrane region" description="Helical" evidence="9">
    <location>
        <begin position="101"/>
        <end position="119"/>
    </location>
</feature>
<evidence type="ECO:0000256" key="4">
    <source>
        <dbReference type="ARBA" id="ARBA00022679"/>
    </source>
</evidence>
<dbReference type="EC" id="2.7.13.3" evidence="2"/>
<feature type="transmembrane region" description="Helical" evidence="9">
    <location>
        <begin position="125"/>
        <end position="148"/>
    </location>
</feature>
<gene>
    <name evidence="11" type="ORF">GT755_10810</name>
</gene>
<keyword evidence="4" id="KW-0808">Transferase</keyword>
<evidence type="ECO:0000256" key="8">
    <source>
        <dbReference type="ARBA" id="ARBA00023012"/>
    </source>
</evidence>
<comment type="caution">
    <text evidence="11">The sequence shown here is derived from an EMBL/GenBank/DDBJ whole genome shotgun (WGS) entry which is preliminary data.</text>
</comment>
<feature type="domain" description="Signal transduction histidine kinase subgroup 3 dimerisation and phosphoacceptor" evidence="10">
    <location>
        <begin position="173"/>
        <end position="237"/>
    </location>
</feature>
<keyword evidence="9" id="KW-0812">Transmembrane</keyword>
<dbReference type="CDD" id="cd16917">
    <property type="entry name" value="HATPase_UhpB-NarQ-NarX-like"/>
    <property type="match status" value="1"/>
</dbReference>
<accession>A0A7C9N6I1</accession>
<dbReference type="PANTHER" id="PTHR24421:SF10">
    <property type="entry name" value="NITRATE_NITRITE SENSOR PROTEIN NARQ"/>
    <property type="match status" value="1"/>
</dbReference>
<dbReference type="InterPro" id="IPR011712">
    <property type="entry name" value="Sig_transdc_His_kin_sub3_dim/P"/>
</dbReference>
<dbReference type="GO" id="GO:0016020">
    <property type="term" value="C:membrane"/>
    <property type="evidence" value="ECO:0007669"/>
    <property type="project" value="InterPro"/>
</dbReference>
<organism evidence="11 12">
    <name type="scientific">Herbidospora solisilvae</name>
    <dbReference type="NCBI Taxonomy" id="2696284"/>
    <lineage>
        <taxon>Bacteria</taxon>
        <taxon>Bacillati</taxon>
        <taxon>Actinomycetota</taxon>
        <taxon>Actinomycetes</taxon>
        <taxon>Streptosporangiales</taxon>
        <taxon>Streptosporangiaceae</taxon>
        <taxon>Herbidospora</taxon>
    </lineage>
</organism>
<keyword evidence="12" id="KW-1185">Reference proteome</keyword>
<feature type="transmembrane region" description="Helical" evidence="9">
    <location>
        <begin position="33"/>
        <end position="51"/>
    </location>
</feature>
<dbReference type="GO" id="GO:0000155">
    <property type="term" value="F:phosphorelay sensor kinase activity"/>
    <property type="evidence" value="ECO:0007669"/>
    <property type="project" value="InterPro"/>
</dbReference>
<dbReference type="InterPro" id="IPR050482">
    <property type="entry name" value="Sensor_HK_TwoCompSys"/>
</dbReference>
<keyword evidence="9" id="KW-1133">Transmembrane helix</keyword>
<evidence type="ECO:0000256" key="7">
    <source>
        <dbReference type="ARBA" id="ARBA00022840"/>
    </source>
</evidence>
<keyword evidence="7" id="KW-0067">ATP-binding</keyword>
<feature type="transmembrane region" description="Helical" evidence="9">
    <location>
        <begin position="9"/>
        <end position="27"/>
    </location>
</feature>
<dbReference type="GO" id="GO:0005524">
    <property type="term" value="F:ATP binding"/>
    <property type="evidence" value="ECO:0007669"/>
    <property type="project" value="UniProtKB-KW"/>
</dbReference>
<proteinExistence type="predicted"/>
<evidence type="ECO:0000313" key="12">
    <source>
        <dbReference type="Proteomes" id="UP000479526"/>
    </source>
</evidence>
<dbReference type="GO" id="GO:0046983">
    <property type="term" value="F:protein dimerization activity"/>
    <property type="evidence" value="ECO:0007669"/>
    <property type="project" value="InterPro"/>
</dbReference>
<keyword evidence="6 11" id="KW-0418">Kinase</keyword>
<dbReference type="EMBL" id="WXEW01000003">
    <property type="protein sequence ID" value="NAS22173.1"/>
    <property type="molecule type" value="Genomic_DNA"/>
</dbReference>
<evidence type="ECO:0000256" key="5">
    <source>
        <dbReference type="ARBA" id="ARBA00022741"/>
    </source>
</evidence>
<dbReference type="Gene3D" id="3.30.565.10">
    <property type="entry name" value="Histidine kinase-like ATPase, C-terminal domain"/>
    <property type="match status" value="1"/>
</dbReference>
<evidence type="ECO:0000313" key="11">
    <source>
        <dbReference type="EMBL" id="NAS22173.1"/>
    </source>
</evidence>
<dbReference type="Gene3D" id="1.20.5.1930">
    <property type="match status" value="1"/>
</dbReference>
<dbReference type="SUPFAM" id="SSF55874">
    <property type="entry name" value="ATPase domain of HSP90 chaperone/DNA topoisomerase II/histidine kinase"/>
    <property type="match status" value="1"/>
</dbReference>
<evidence type="ECO:0000256" key="1">
    <source>
        <dbReference type="ARBA" id="ARBA00000085"/>
    </source>
</evidence>
<sequence length="364" mass="38948">MTPHRQDTLMAVAAFVVGVVLLVAGAYDHSKGVPIQLFLVPLALTCVGVVIRRRRPVTAFVIGVAALAADAAMGPSLGTAVVFTDNIYAATLYGPRRLMTVLLRITPLWVLAAGVATGLQTQSWAWGTVMGFQVGLITVMPVASAAIVRNLRDNARQAALMAEYDRRAAITAERTRMARELHDMVANHFSAIAIQSSAVLSRTDLDAKSVRQIMESIRENSVQGMAEMRGMIGLLRAEGPDEALRPSLAEVDDLVKRTGVTAVVDVQGTPRDLPPAVDLAGYRIVQESLTNALKHGAAPVSVAIDYRPDELVLTIDNPVTERPRDLPGARAGLIGMKERATLLGATFEAGPCERGWRVTATLST</sequence>
<keyword evidence="3" id="KW-0597">Phosphoprotein</keyword>
<evidence type="ECO:0000256" key="6">
    <source>
        <dbReference type="ARBA" id="ARBA00022777"/>
    </source>
</evidence>
<evidence type="ECO:0000256" key="2">
    <source>
        <dbReference type="ARBA" id="ARBA00012438"/>
    </source>
</evidence>
<keyword evidence="8" id="KW-0902">Two-component regulatory system</keyword>
<evidence type="ECO:0000256" key="3">
    <source>
        <dbReference type="ARBA" id="ARBA00022553"/>
    </source>
</evidence>
<dbReference type="RefSeq" id="WP_161479582.1">
    <property type="nucleotide sequence ID" value="NZ_WXEW01000003.1"/>
</dbReference>
<reference evidence="11 12" key="1">
    <citation type="submission" date="2020-01" db="EMBL/GenBank/DDBJ databases">
        <title>Herbidospora sp. NEAU-GS84 nov., a novel actinomycete isolated from soil.</title>
        <authorList>
            <person name="Han L."/>
        </authorList>
    </citation>
    <scope>NUCLEOTIDE SEQUENCE [LARGE SCALE GENOMIC DNA]</scope>
    <source>
        <strain evidence="11 12">NEAU-GS84</strain>
    </source>
</reference>
<name>A0A7C9N6I1_9ACTN</name>
<protein>
    <recommendedName>
        <fullName evidence="2">histidine kinase</fullName>
        <ecNumber evidence="2">2.7.13.3</ecNumber>
    </recommendedName>
</protein>
<dbReference type="PANTHER" id="PTHR24421">
    <property type="entry name" value="NITRATE/NITRITE SENSOR PROTEIN NARX-RELATED"/>
    <property type="match status" value="1"/>
</dbReference>
<keyword evidence="9" id="KW-0472">Membrane</keyword>
<evidence type="ECO:0000256" key="9">
    <source>
        <dbReference type="SAM" id="Phobius"/>
    </source>
</evidence>
<dbReference type="Pfam" id="PF07730">
    <property type="entry name" value="HisKA_3"/>
    <property type="match status" value="1"/>
</dbReference>
<keyword evidence="5" id="KW-0547">Nucleotide-binding</keyword>
<evidence type="ECO:0000259" key="10">
    <source>
        <dbReference type="Pfam" id="PF07730"/>
    </source>
</evidence>